<organism evidence="3 4">
    <name type="scientific">Phialemonium atrogriseum</name>
    <dbReference type="NCBI Taxonomy" id="1093897"/>
    <lineage>
        <taxon>Eukaryota</taxon>
        <taxon>Fungi</taxon>
        <taxon>Dikarya</taxon>
        <taxon>Ascomycota</taxon>
        <taxon>Pezizomycotina</taxon>
        <taxon>Sordariomycetes</taxon>
        <taxon>Sordariomycetidae</taxon>
        <taxon>Cephalothecales</taxon>
        <taxon>Cephalothecaceae</taxon>
        <taxon>Phialemonium</taxon>
    </lineage>
</organism>
<feature type="compositionally biased region" description="Basic and acidic residues" evidence="1">
    <location>
        <begin position="288"/>
        <end position="298"/>
    </location>
</feature>
<dbReference type="AlphaFoldDB" id="A0AAJ0C9Z7"/>
<evidence type="ECO:0000313" key="4">
    <source>
        <dbReference type="Proteomes" id="UP001244011"/>
    </source>
</evidence>
<name>A0AAJ0C9Z7_9PEZI</name>
<reference evidence="3" key="1">
    <citation type="submission" date="2023-06" db="EMBL/GenBank/DDBJ databases">
        <title>Genome-scale phylogeny and comparative genomics of the fungal order Sordariales.</title>
        <authorList>
            <consortium name="Lawrence Berkeley National Laboratory"/>
            <person name="Hensen N."/>
            <person name="Bonometti L."/>
            <person name="Westerberg I."/>
            <person name="Brannstrom I.O."/>
            <person name="Guillou S."/>
            <person name="Cros-Aarteil S."/>
            <person name="Calhoun S."/>
            <person name="Haridas S."/>
            <person name="Kuo A."/>
            <person name="Mondo S."/>
            <person name="Pangilinan J."/>
            <person name="Riley R."/>
            <person name="Labutti K."/>
            <person name="Andreopoulos B."/>
            <person name="Lipzen A."/>
            <person name="Chen C."/>
            <person name="Yanf M."/>
            <person name="Daum C."/>
            <person name="Ng V."/>
            <person name="Clum A."/>
            <person name="Steindorff A."/>
            <person name="Ohm R."/>
            <person name="Martin F."/>
            <person name="Silar P."/>
            <person name="Natvig D."/>
            <person name="Lalanne C."/>
            <person name="Gautier V."/>
            <person name="Ament-Velasquez S.L."/>
            <person name="Kruys A."/>
            <person name="Hutchinson M.I."/>
            <person name="Powell A.J."/>
            <person name="Barry K."/>
            <person name="Miller A.N."/>
            <person name="Grigoriev I.V."/>
            <person name="Debuchy R."/>
            <person name="Gladieux P."/>
            <person name="Thoren M.H."/>
            <person name="Johannesson H."/>
        </authorList>
    </citation>
    <scope>NUCLEOTIDE SEQUENCE</scope>
    <source>
        <strain evidence="3">8032-3</strain>
    </source>
</reference>
<dbReference type="Proteomes" id="UP001244011">
    <property type="component" value="Unassembled WGS sequence"/>
</dbReference>
<sequence length="897" mass="96740">MASPNHGSFHERLSHLLQTHPVNADQSLARSALMWLSVARRPLRAHELWIALQIEGSRGSEHMERLLSEKAYVDEQEAASSLRHLLGGLIKMTKDASDPNKINVALCDAELRTYLGHIDDATAEGDSVRSLAFSTPQAHIFLASVCMAICSVSTLHLAHAHDDTRVSSLVLYSWSYWNAHFSLSGYTLANENAANVANSMVFGVSKDVLVLLLSLNDFITGPLTFRSDTNRLECAASIQRAQRAIEQPMVLLSAIVRQEGYAATLQGARQIFEASKYSHAGPRSALPQKRDSRVEHHHQGPLPEGKDSGVLLNGSTAGSKVGTLRIDNILAETEFLFGETERQTVHAFAEVARGLRSVCVAFATHALYAHLCRQYDGGWSPMDVLVNAAEWMEALASYPYWQEIPEAISHNPLAISDTSDENYEAARLVLEHIKSAGPSSLPTSDKSLPRLSHESGSSKPPVGISAARWYAATAVSRATNWASPATPGSTFTINDVRSLSHRTSSFASFTSQMLTPDDPLRFLQPFIPNALRGFYRKRMTPLLGRITHSSIADTLDQLGSGALTGRFNDNWPLLKSALLSDGYRAAAAYVGIAILLNHVRRTLFPWMGTYMFHDPMEDLRLVLSRPDVFLDQVLSFSLGWAIFSYAQKYACDILGGLAMGLLLLDNDRAPQATLHSAATGDTATLAASPKPVPEPLMRAARVGYILWALSAADYIFARTANTISFLLALRRLLLPRSPSEHLALTTTLKSHLPALPLVALQLHTYTTTALWPLSRAALLGAASGSPGLLLLPASAAAACWAVLRFRARLYMAIQLAGMFVALALAVAGSALLAAEFAADPLGLAGSAAAAERLGRSVRGGLPRGAAERIQVLAGGRGRGTGPAEAPLPGRVGEACGQ</sequence>
<feature type="compositionally biased region" description="Polar residues" evidence="1">
    <location>
        <begin position="437"/>
        <end position="446"/>
    </location>
</feature>
<dbReference type="RefSeq" id="XP_060289096.1">
    <property type="nucleotide sequence ID" value="XM_060431405.1"/>
</dbReference>
<dbReference type="EMBL" id="MU838997">
    <property type="protein sequence ID" value="KAK1772883.1"/>
    <property type="molecule type" value="Genomic_DNA"/>
</dbReference>
<proteinExistence type="predicted"/>
<keyword evidence="2" id="KW-1133">Transmembrane helix</keyword>
<evidence type="ECO:0000256" key="1">
    <source>
        <dbReference type="SAM" id="MobiDB-lite"/>
    </source>
</evidence>
<feature type="region of interest" description="Disordered" evidence="1">
    <location>
        <begin position="279"/>
        <end position="312"/>
    </location>
</feature>
<feature type="transmembrane region" description="Helical" evidence="2">
    <location>
        <begin position="777"/>
        <end position="803"/>
    </location>
</feature>
<dbReference type="GeneID" id="85314592"/>
<accession>A0AAJ0C9Z7</accession>
<gene>
    <name evidence="3" type="ORF">QBC33DRAFT_584355</name>
</gene>
<dbReference type="PANTHER" id="PTHR10039:SF15">
    <property type="entry name" value="NACHT DOMAIN-CONTAINING PROTEIN"/>
    <property type="match status" value="1"/>
</dbReference>
<evidence type="ECO:0000313" key="3">
    <source>
        <dbReference type="EMBL" id="KAK1772883.1"/>
    </source>
</evidence>
<feature type="transmembrane region" description="Helical" evidence="2">
    <location>
        <begin position="815"/>
        <end position="834"/>
    </location>
</feature>
<keyword evidence="2" id="KW-0472">Membrane</keyword>
<keyword evidence="4" id="KW-1185">Reference proteome</keyword>
<feature type="region of interest" description="Disordered" evidence="1">
    <location>
        <begin position="875"/>
        <end position="897"/>
    </location>
</feature>
<dbReference type="PANTHER" id="PTHR10039">
    <property type="entry name" value="AMELOGENIN"/>
    <property type="match status" value="1"/>
</dbReference>
<protein>
    <submittedName>
        <fullName evidence="3">Uncharacterized protein</fullName>
    </submittedName>
</protein>
<evidence type="ECO:0000256" key="2">
    <source>
        <dbReference type="SAM" id="Phobius"/>
    </source>
</evidence>
<feature type="region of interest" description="Disordered" evidence="1">
    <location>
        <begin position="437"/>
        <end position="460"/>
    </location>
</feature>
<keyword evidence="2" id="KW-0812">Transmembrane</keyword>
<comment type="caution">
    <text evidence="3">The sequence shown here is derived from an EMBL/GenBank/DDBJ whole genome shotgun (WGS) entry which is preliminary data.</text>
</comment>